<organism evidence="2 3">
    <name type="scientific">Periconia digitata</name>
    <dbReference type="NCBI Taxonomy" id="1303443"/>
    <lineage>
        <taxon>Eukaryota</taxon>
        <taxon>Fungi</taxon>
        <taxon>Dikarya</taxon>
        <taxon>Ascomycota</taxon>
        <taxon>Pezizomycotina</taxon>
        <taxon>Dothideomycetes</taxon>
        <taxon>Pleosporomycetidae</taxon>
        <taxon>Pleosporales</taxon>
        <taxon>Massarineae</taxon>
        <taxon>Periconiaceae</taxon>
        <taxon>Periconia</taxon>
    </lineage>
</organism>
<dbReference type="InterPro" id="IPR005197">
    <property type="entry name" value="Glyco_hydro_71"/>
</dbReference>
<evidence type="ECO:0000313" key="3">
    <source>
        <dbReference type="Proteomes" id="UP001152607"/>
    </source>
</evidence>
<keyword evidence="3" id="KW-1185">Reference proteome</keyword>
<dbReference type="Gene3D" id="3.20.20.80">
    <property type="entry name" value="Glycosidases"/>
    <property type="match status" value="1"/>
</dbReference>
<proteinExistence type="predicted"/>
<comment type="caution">
    <text evidence="2">The sequence shown here is derived from an EMBL/GenBank/DDBJ whole genome shotgun (WGS) entry which is preliminary data.</text>
</comment>
<reference evidence="2" key="1">
    <citation type="submission" date="2023-01" db="EMBL/GenBank/DDBJ databases">
        <authorList>
            <person name="Van Ghelder C."/>
            <person name="Rancurel C."/>
        </authorList>
    </citation>
    <scope>NUCLEOTIDE SEQUENCE</scope>
    <source>
        <strain evidence="2">CNCM I-4278</strain>
    </source>
</reference>
<dbReference type="Proteomes" id="UP001152607">
    <property type="component" value="Unassembled WGS sequence"/>
</dbReference>
<feature type="signal peptide" evidence="1">
    <location>
        <begin position="1"/>
        <end position="18"/>
    </location>
</feature>
<dbReference type="OrthoDB" id="3257981at2759"/>
<evidence type="ECO:0000313" key="2">
    <source>
        <dbReference type="EMBL" id="CAI6335400.1"/>
    </source>
</evidence>
<dbReference type="GO" id="GO:0051118">
    <property type="term" value="F:glucan endo-1,3-alpha-glucosidase activity"/>
    <property type="evidence" value="ECO:0007669"/>
    <property type="project" value="InterPro"/>
</dbReference>
<accession>A0A9W4UG94</accession>
<evidence type="ECO:0000256" key="1">
    <source>
        <dbReference type="SAM" id="SignalP"/>
    </source>
</evidence>
<name>A0A9W4UG94_9PLEO</name>
<sequence>MHFVTTLSVSLLAAIATARPSPRAPDQPPVFAHYMIGEIFDDHTEQDISDAKALGIDAFALNINNIKDSWSVNTVDRLFKHADAKGFGLFFSFDMAKDAGYFTAPDQFQDYLKNFLKRKSYYKYGGKNLVSTFGGEEVSATQWIKFKENVGNSIVVPGYYQSEQADGKVFEKNNGLDGIFNWNSWPEAGSKTKVSAAGDKTFKSAATNGKLFMMGMSPLQFKHMDNQENRYRRGEDNLELRIEQVLDVQPQMLELQTWNDGGEGHYMGKLWPEPMTDAAAIKKYVDGYDHTGYWQILPSFIQAYKRGDKDTKNMVPTNGKSVQGTFWHHTLTVGGNCGSDPIKKPSTASAAEDAVTGVILVAKGKSGLTVVVKNGDKELGKQGLKEGFNRFKFTGLGAGKVQVEVWEGSTMVSGGYGPKEVKTSDSVCNYNFQVVAMGA</sequence>
<keyword evidence="1" id="KW-0732">Signal</keyword>
<dbReference type="AlphaFoldDB" id="A0A9W4UG94"/>
<dbReference type="CDD" id="cd11577">
    <property type="entry name" value="GH71"/>
    <property type="match status" value="1"/>
</dbReference>
<gene>
    <name evidence="2" type="ORF">PDIGIT_LOCUS8481</name>
</gene>
<dbReference type="EMBL" id="CAOQHR010000005">
    <property type="protein sequence ID" value="CAI6335400.1"/>
    <property type="molecule type" value="Genomic_DNA"/>
</dbReference>
<feature type="chain" id="PRO_5040848203" description="Glycoside hydrolase family 71 protein" evidence="1">
    <location>
        <begin position="19"/>
        <end position="439"/>
    </location>
</feature>
<protein>
    <recommendedName>
        <fullName evidence="4">Glycoside hydrolase family 71 protein</fullName>
    </recommendedName>
</protein>
<evidence type="ECO:0008006" key="4">
    <source>
        <dbReference type="Google" id="ProtNLM"/>
    </source>
</evidence>
<dbReference type="Pfam" id="PF03659">
    <property type="entry name" value="Glyco_hydro_71"/>
    <property type="match status" value="1"/>
</dbReference>